<dbReference type="InterPro" id="IPR043198">
    <property type="entry name" value="Cyclin/Ssn8"/>
</dbReference>
<protein>
    <recommendedName>
        <fullName evidence="2">Cyclin-like domain-containing protein</fullName>
    </recommendedName>
</protein>
<proteinExistence type="inferred from homology"/>
<dbReference type="Gene3D" id="1.10.472.10">
    <property type="entry name" value="Cyclin-like"/>
    <property type="match status" value="1"/>
</dbReference>
<dbReference type="Proteomes" id="UP000649328">
    <property type="component" value="Unassembled WGS sequence"/>
</dbReference>
<feature type="domain" description="Cyclin-like" evidence="2">
    <location>
        <begin position="66"/>
        <end position="163"/>
    </location>
</feature>
<dbReference type="SUPFAM" id="SSF47954">
    <property type="entry name" value="Cyclin-like"/>
    <property type="match status" value="1"/>
</dbReference>
<dbReference type="Pfam" id="PF00134">
    <property type="entry name" value="Cyclin_N"/>
    <property type="match status" value="1"/>
</dbReference>
<keyword evidence="1" id="KW-0195">Cyclin</keyword>
<evidence type="ECO:0000313" key="3">
    <source>
        <dbReference type="EMBL" id="KAF8002808.1"/>
    </source>
</evidence>
<evidence type="ECO:0000259" key="2">
    <source>
        <dbReference type="SMART" id="SM00385"/>
    </source>
</evidence>
<dbReference type="PANTHER" id="PTHR10026">
    <property type="entry name" value="CYCLIN"/>
    <property type="match status" value="1"/>
</dbReference>
<gene>
    <name evidence="3" type="ORF">HF325_002053</name>
</gene>
<accession>A0A8H7GT11</accession>
<dbReference type="InterPro" id="IPR036915">
    <property type="entry name" value="Cyclin-like_sf"/>
</dbReference>
<organism evidence="3 4">
    <name type="scientific">Metschnikowia pulcherrima</name>
    <dbReference type="NCBI Taxonomy" id="27326"/>
    <lineage>
        <taxon>Eukaryota</taxon>
        <taxon>Fungi</taxon>
        <taxon>Dikarya</taxon>
        <taxon>Ascomycota</taxon>
        <taxon>Saccharomycotina</taxon>
        <taxon>Pichiomycetes</taxon>
        <taxon>Metschnikowiaceae</taxon>
        <taxon>Metschnikowia</taxon>
    </lineage>
</organism>
<dbReference type="OrthoDB" id="25002at2759"/>
<reference evidence="3" key="1">
    <citation type="submission" date="2020-10" db="EMBL/GenBank/DDBJ databases">
        <title>The Whole-Genome Sequence of Metschnikowia persimmonesis, a Novel Endophytic Yeast Species Isolated from Medicinal Plant Diospyros kaki Thumb.</title>
        <authorList>
            <person name="Rahmat E."/>
            <person name="Kang Y."/>
        </authorList>
    </citation>
    <scope>NUCLEOTIDE SEQUENCE</scope>
    <source>
        <strain evidence="3">KIOM G15050</strain>
    </source>
</reference>
<comment type="similarity">
    <text evidence="1">Belongs to the cyclin family.</text>
</comment>
<keyword evidence="4" id="KW-1185">Reference proteome</keyword>
<dbReference type="InterPro" id="IPR013763">
    <property type="entry name" value="Cyclin-like_dom"/>
</dbReference>
<dbReference type="EMBL" id="JACBPP010000003">
    <property type="protein sequence ID" value="KAF8002808.1"/>
    <property type="molecule type" value="Genomic_DNA"/>
</dbReference>
<dbReference type="GO" id="GO:0006357">
    <property type="term" value="P:regulation of transcription by RNA polymerase II"/>
    <property type="evidence" value="ECO:0007669"/>
    <property type="project" value="InterPro"/>
</dbReference>
<evidence type="ECO:0000313" key="4">
    <source>
        <dbReference type="Proteomes" id="UP000649328"/>
    </source>
</evidence>
<sequence>MLIVYGRIYLSIVKYDNTFRSSMQKARPQQFHNTWLFSEDAFFRRCPSRKQMTVPQDLRVRELIYAFLLKLGAELKLDGRTILAATIYINRFYMRSPITTSKYFVACAAVAISCKLHDTYRPPDKIALTGCTIKNPGKKVDQHSSLFWQWRDQLLYREELILKLLNFELDVELPYDFVDSLLADQSDMLKDGFYVKLGDIVKNTVAKIELVSALPVLVCYDMRTLFGTMLILTLREAQNRFDDIGPLRLPAGYLENKLHTSVTECFNCYQYLLKLKAICEDPKLPSHKNVASRIASMDKTQFYAAAGTEMPA</sequence>
<dbReference type="GO" id="GO:0016538">
    <property type="term" value="F:cyclin-dependent protein serine/threonine kinase regulator activity"/>
    <property type="evidence" value="ECO:0007669"/>
    <property type="project" value="InterPro"/>
</dbReference>
<dbReference type="InterPro" id="IPR006671">
    <property type="entry name" value="Cyclin_N"/>
</dbReference>
<evidence type="ECO:0000256" key="1">
    <source>
        <dbReference type="RuleBase" id="RU000383"/>
    </source>
</evidence>
<name>A0A8H7GT11_9ASCO</name>
<dbReference type="SMART" id="SM00385">
    <property type="entry name" value="CYCLIN"/>
    <property type="match status" value="1"/>
</dbReference>
<dbReference type="AlphaFoldDB" id="A0A8H7GT11"/>
<comment type="caution">
    <text evidence="3">The sequence shown here is derived from an EMBL/GenBank/DDBJ whole genome shotgun (WGS) entry which is preliminary data.</text>
</comment>